<evidence type="ECO:0000313" key="3">
    <source>
        <dbReference type="EMBL" id="PZW43764.1"/>
    </source>
</evidence>
<dbReference type="AlphaFoldDB" id="A0A2W7IAP7"/>
<dbReference type="Gene3D" id="3.30.470.20">
    <property type="entry name" value="ATP-grasp fold, B domain"/>
    <property type="match status" value="1"/>
</dbReference>
<dbReference type="Proteomes" id="UP000249542">
    <property type="component" value="Unassembled WGS sequence"/>
</dbReference>
<dbReference type="EMBL" id="QKYV01000001">
    <property type="protein sequence ID" value="PZW43764.1"/>
    <property type="molecule type" value="Genomic_DNA"/>
</dbReference>
<keyword evidence="4" id="KW-1185">Reference proteome</keyword>
<comment type="caution">
    <text evidence="3">The sequence shown here is derived from an EMBL/GenBank/DDBJ whole genome shotgun (WGS) entry which is preliminary data.</text>
</comment>
<evidence type="ECO:0000313" key="4">
    <source>
        <dbReference type="Proteomes" id="UP000249542"/>
    </source>
</evidence>
<organism evidence="3 4">
    <name type="scientific">Mesonia algae</name>
    <dbReference type="NCBI Taxonomy" id="213248"/>
    <lineage>
        <taxon>Bacteria</taxon>
        <taxon>Pseudomonadati</taxon>
        <taxon>Bacteroidota</taxon>
        <taxon>Flavobacteriia</taxon>
        <taxon>Flavobacteriales</taxon>
        <taxon>Flavobacteriaceae</taxon>
        <taxon>Mesonia</taxon>
    </lineage>
</organism>
<dbReference type="InterPro" id="IPR011761">
    <property type="entry name" value="ATP-grasp"/>
</dbReference>
<keyword evidence="1" id="KW-0547">Nucleotide-binding</keyword>
<dbReference type="GO" id="GO:0005524">
    <property type="term" value="F:ATP binding"/>
    <property type="evidence" value="ECO:0007669"/>
    <property type="project" value="UniProtKB-UniRule"/>
</dbReference>
<dbReference type="RefSeq" id="WP_211307627.1">
    <property type="nucleotide sequence ID" value="NZ_QKYV01000001.1"/>
</dbReference>
<name>A0A2W7IAP7_9FLAO</name>
<sequence>MAITILINGVGGPTPRSIARSLHRYGKQEVRLIGTDINPLAYGLYETDLYHKTYVIPPAGDPDYWSALEKIVEEHDIDLALVQPELEVLEWSRHKSAGKEWPCKTLLPDHEIVKYLVDKSLMTAWLKETDLVPNSLDISPNELDFKTIEKKLGYPFWIRSTSGSSGLGSLKVEDQNSLKNWITINPEVDQFIGSTFLPGRNLACKLLFHEGKLLRAASGERVNYIMSKVAPSGITGNTSFGRLLNEPKLVERSERALRIIEEKSGKILHGFFTADFKEDNEGKAYLTEINVRMVAFNMLFAAGGANFSEDIVNLLTNISNFDMNYKMYEFEDDLIFLRDVDAEPILMKETDLLKKG</sequence>
<dbReference type="Gene3D" id="3.40.50.20">
    <property type="match status" value="1"/>
</dbReference>
<keyword evidence="1" id="KW-0067">ATP-binding</keyword>
<proteinExistence type="predicted"/>
<reference evidence="3 4" key="1">
    <citation type="submission" date="2018-06" db="EMBL/GenBank/DDBJ databases">
        <title>Genomic Encyclopedia of Archaeal and Bacterial Type Strains, Phase II (KMG-II): from individual species to whole genera.</title>
        <authorList>
            <person name="Goeker M."/>
        </authorList>
    </citation>
    <scope>NUCLEOTIDE SEQUENCE [LARGE SCALE GENOMIC DNA]</scope>
    <source>
        <strain evidence="3 4">DSM 15361</strain>
    </source>
</reference>
<dbReference type="GO" id="GO:0046872">
    <property type="term" value="F:metal ion binding"/>
    <property type="evidence" value="ECO:0007669"/>
    <property type="project" value="InterPro"/>
</dbReference>
<accession>A0A2W7IAP7</accession>
<dbReference type="PROSITE" id="PS50975">
    <property type="entry name" value="ATP_GRASP"/>
    <property type="match status" value="1"/>
</dbReference>
<evidence type="ECO:0000259" key="2">
    <source>
        <dbReference type="PROSITE" id="PS50975"/>
    </source>
</evidence>
<evidence type="ECO:0000256" key="1">
    <source>
        <dbReference type="PROSITE-ProRule" id="PRU00409"/>
    </source>
</evidence>
<dbReference type="SUPFAM" id="SSF56059">
    <property type="entry name" value="Glutathione synthetase ATP-binding domain-like"/>
    <property type="match status" value="1"/>
</dbReference>
<protein>
    <submittedName>
        <fullName evidence="3">Carbamoyl-phosphate synthase large subunit</fullName>
    </submittedName>
</protein>
<gene>
    <name evidence="3" type="ORF">LX95_00088</name>
</gene>
<feature type="domain" description="ATP-grasp" evidence="2">
    <location>
        <begin position="123"/>
        <end position="316"/>
    </location>
</feature>